<keyword evidence="3 8" id="KW-0812">Transmembrane</keyword>
<reference evidence="9 10" key="1">
    <citation type="submission" date="2016-04" db="EMBL/GenBank/DDBJ databases">
        <title>The genome of Intoshia linei affirms orthonectids as highly simplified spiralians.</title>
        <authorList>
            <person name="Mikhailov K.V."/>
            <person name="Slusarev G.S."/>
            <person name="Nikitin M.A."/>
            <person name="Logacheva M.D."/>
            <person name="Penin A."/>
            <person name="Aleoshin V."/>
            <person name="Panchin Y.V."/>
        </authorList>
    </citation>
    <scope>NUCLEOTIDE SEQUENCE [LARGE SCALE GENOMIC DNA]</scope>
    <source>
        <strain evidence="9">Intl2013</strain>
        <tissue evidence="9">Whole animal</tissue>
    </source>
</reference>
<protein>
    <submittedName>
        <fullName evidence="9">Uncharacterized protein</fullName>
    </submittedName>
</protein>
<dbReference type="SUPFAM" id="SSF81340">
    <property type="entry name" value="Clc chloride channel"/>
    <property type="match status" value="1"/>
</dbReference>
<sequence>MAIGAIYGRVFGVVLEEIIRYYKDTYQFKEMCANIHGCLTPGLYALLGAAAMLGGVTKMTVSLVVIAFELTGALGYIVPLMVTSMTAKWFSDAITKYGIETI</sequence>
<comment type="caution">
    <text evidence="9">The sequence shown here is derived from an EMBL/GenBank/DDBJ whole genome shotgun (WGS) entry which is preliminary data.</text>
</comment>
<dbReference type="GO" id="GO:0005886">
    <property type="term" value="C:plasma membrane"/>
    <property type="evidence" value="ECO:0007669"/>
    <property type="project" value="TreeGrafter"/>
</dbReference>
<dbReference type="GO" id="GO:0005794">
    <property type="term" value="C:Golgi apparatus"/>
    <property type="evidence" value="ECO:0007669"/>
    <property type="project" value="TreeGrafter"/>
</dbReference>
<feature type="transmembrane region" description="Helical" evidence="8">
    <location>
        <begin position="59"/>
        <end position="82"/>
    </location>
</feature>
<keyword evidence="5" id="KW-0406">Ion transport</keyword>
<evidence type="ECO:0000256" key="2">
    <source>
        <dbReference type="ARBA" id="ARBA00022448"/>
    </source>
</evidence>
<dbReference type="GO" id="GO:0005247">
    <property type="term" value="F:voltage-gated chloride channel activity"/>
    <property type="evidence" value="ECO:0007669"/>
    <property type="project" value="TreeGrafter"/>
</dbReference>
<dbReference type="Pfam" id="PF00654">
    <property type="entry name" value="Voltage_CLC"/>
    <property type="match status" value="1"/>
</dbReference>
<feature type="transmembrane region" description="Helical" evidence="8">
    <location>
        <begin position="33"/>
        <end position="53"/>
    </location>
</feature>
<keyword evidence="6 8" id="KW-0472">Membrane</keyword>
<keyword evidence="4 8" id="KW-1133">Transmembrane helix</keyword>
<evidence type="ECO:0000313" key="9">
    <source>
        <dbReference type="EMBL" id="OAF63647.1"/>
    </source>
</evidence>
<dbReference type="OrthoDB" id="44789at2759"/>
<evidence type="ECO:0000256" key="8">
    <source>
        <dbReference type="SAM" id="Phobius"/>
    </source>
</evidence>
<evidence type="ECO:0000256" key="6">
    <source>
        <dbReference type="ARBA" id="ARBA00023136"/>
    </source>
</evidence>
<evidence type="ECO:0000256" key="5">
    <source>
        <dbReference type="ARBA" id="ARBA00023065"/>
    </source>
</evidence>
<dbReference type="InterPro" id="IPR014743">
    <property type="entry name" value="Cl-channel_core"/>
</dbReference>
<dbReference type="EMBL" id="LWCA01002909">
    <property type="protein sequence ID" value="OAF63647.1"/>
    <property type="molecule type" value="Genomic_DNA"/>
</dbReference>
<keyword evidence="7" id="KW-0868">Chloride</keyword>
<evidence type="ECO:0000256" key="7">
    <source>
        <dbReference type="ARBA" id="ARBA00023214"/>
    </source>
</evidence>
<evidence type="ECO:0000256" key="3">
    <source>
        <dbReference type="ARBA" id="ARBA00022692"/>
    </source>
</evidence>
<organism evidence="9 10">
    <name type="scientific">Intoshia linei</name>
    <dbReference type="NCBI Taxonomy" id="1819745"/>
    <lineage>
        <taxon>Eukaryota</taxon>
        <taxon>Metazoa</taxon>
        <taxon>Spiralia</taxon>
        <taxon>Lophotrochozoa</taxon>
        <taxon>Mesozoa</taxon>
        <taxon>Orthonectida</taxon>
        <taxon>Rhopaluridae</taxon>
        <taxon>Intoshia</taxon>
    </lineage>
</organism>
<proteinExistence type="predicted"/>
<evidence type="ECO:0000313" key="10">
    <source>
        <dbReference type="Proteomes" id="UP000078046"/>
    </source>
</evidence>
<dbReference type="PANTHER" id="PTHR45711">
    <property type="entry name" value="CHLORIDE CHANNEL PROTEIN"/>
    <property type="match status" value="1"/>
</dbReference>
<dbReference type="AlphaFoldDB" id="A0A177ANL4"/>
<dbReference type="GO" id="GO:0005769">
    <property type="term" value="C:early endosome"/>
    <property type="evidence" value="ECO:0007669"/>
    <property type="project" value="TreeGrafter"/>
</dbReference>
<dbReference type="Proteomes" id="UP000078046">
    <property type="component" value="Unassembled WGS sequence"/>
</dbReference>
<keyword evidence="2" id="KW-0813">Transport</keyword>
<evidence type="ECO:0000256" key="1">
    <source>
        <dbReference type="ARBA" id="ARBA00004141"/>
    </source>
</evidence>
<dbReference type="PANTHER" id="PTHR45711:SF6">
    <property type="entry name" value="CHLORIDE CHANNEL PROTEIN"/>
    <property type="match status" value="1"/>
</dbReference>
<gene>
    <name evidence="9" type="ORF">A3Q56_08648</name>
</gene>
<dbReference type="InterPro" id="IPR001807">
    <property type="entry name" value="ClC"/>
</dbReference>
<evidence type="ECO:0000256" key="4">
    <source>
        <dbReference type="ARBA" id="ARBA00022989"/>
    </source>
</evidence>
<accession>A0A177ANL4</accession>
<dbReference type="PRINTS" id="PR00762">
    <property type="entry name" value="CLCHANNEL"/>
</dbReference>
<keyword evidence="10" id="KW-1185">Reference proteome</keyword>
<dbReference type="Gene3D" id="1.10.3080.10">
    <property type="entry name" value="Clc chloride channel"/>
    <property type="match status" value="1"/>
</dbReference>
<name>A0A177ANL4_9BILA</name>
<comment type="subcellular location">
    <subcellularLocation>
        <location evidence="1">Membrane</location>
        <topology evidence="1">Multi-pass membrane protein</topology>
    </subcellularLocation>
</comment>